<evidence type="ECO:0000313" key="3">
    <source>
        <dbReference type="Proteomes" id="UP000193920"/>
    </source>
</evidence>
<dbReference type="EMBL" id="MCOG01000054">
    <property type="protein sequence ID" value="ORY64593.1"/>
    <property type="molecule type" value="Genomic_DNA"/>
</dbReference>
<dbReference type="Proteomes" id="UP000193920">
    <property type="component" value="Unassembled WGS sequence"/>
</dbReference>
<evidence type="ECO:0000313" key="2">
    <source>
        <dbReference type="EMBL" id="ORY64593.1"/>
    </source>
</evidence>
<dbReference type="SUPFAM" id="SSF48403">
    <property type="entry name" value="Ankyrin repeat"/>
    <property type="match status" value="1"/>
</dbReference>
<organism evidence="2 3">
    <name type="scientific">Neocallimastix californiae</name>
    <dbReference type="NCBI Taxonomy" id="1754190"/>
    <lineage>
        <taxon>Eukaryota</taxon>
        <taxon>Fungi</taxon>
        <taxon>Fungi incertae sedis</taxon>
        <taxon>Chytridiomycota</taxon>
        <taxon>Chytridiomycota incertae sedis</taxon>
        <taxon>Neocallimastigomycetes</taxon>
        <taxon>Neocallimastigales</taxon>
        <taxon>Neocallimastigaceae</taxon>
        <taxon>Neocallimastix</taxon>
    </lineage>
</organism>
<dbReference type="AlphaFoldDB" id="A0A1Y2DZA1"/>
<dbReference type="PROSITE" id="PS50088">
    <property type="entry name" value="ANK_REPEAT"/>
    <property type="match status" value="1"/>
</dbReference>
<comment type="caution">
    <text evidence="2">The sequence shown here is derived from an EMBL/GenBank/DDBJ whole genome shotgun (WGS) entry which is preliminary data.</text>
</comment>
<keyword evidence="1" id="KW-0040">ANK repeat</keyword>
<dbReference type="SMART" id="SM00248">
    <property type="entry name" value="ANK"/>
    <property type="match status" value="4"/>
</dbReference>
<gene>
    <name evidence="2" type="ORF">LY90DRAFT_505139</name>
</gene>
<accession>A0A1Y2DZA1</accession>
<sequence>MEKVYFVISKDNVNILNILINNHLNIYEKDKNGDSVLLYAYKFFHNNIIHYLEHQKPDFINLTNNNKKDCDYDINSLIQVALKFRSVHAIQNLIKKEGKRNYNLLSSLVHGGYNVDFWDFECSHTPLTLAVENNESKIVTLLFKVNANIENIDSRMYLVTNLIEKGNYQMLSILIENKLDLERLVNALQKGLFNYNN</sequence>
<keyword evidence="3" id="KW-1185">Reference proteome</keyword>
<evidence type="ECO:0000256" key="1">
    <source>
        <dbReference type="PROSITE-ProRule" id="PRU00023"/>
    </source>
</evidence>
<dbReference type="Gene3D" id="1.25.40.20">
    <property type="entry name" value="Ankyrin repeat-containing domain"/>
    <property type="match status" value="2"/>
</dbReference>
<reference evidence="2 3" key="1">
    <citation type="submission" date="2016-08" db="EMBL/GenBank/DDBJ databases">
        <title>A Parts List for Fungal Cellulosomes Revealed by Comparative Genomics.</title>
        <authorList>
            <consortium name="DOE Joint Genome Institute"/>
            <person name="Haitjema C.H."/>
            <person name="Gilmore S.P."/>
            <person name="Henske J.K."/>
            <person name="Solomon K.V."/>
            <person name="De Groot R."/>
            <person name="Kuo A."/>
            <person name="Mondo S.J."/>
            <person name="Salamov A.A."/>
            <person name="Labutti K."/>
            <person name="Zhao Z."/>
            <person name="Chiniquy J."/>
            <person name="Barry K."/>
            <person name="Brewer H.M."/>
            <person name="Purvine S.O."/>
            <person name="Wright A.T."/>
            <person name="Boxma B."/>
            <person name="Van Alen T."/>
            <person name="Hackstein J.H."/>
            <person name="Baker S.E."/>
            <person name="Grigoriev I.V."/>
            <person name="O'Malley M.A."/>
        </authorList>
    </citation>
    <scope>NUCLEOTIDE SEQUENCE [LARGE SCALE GENOMIC DNA]</scope>
    <source>
        <strain evidence="2 3">G1</strain>
    </source>
</reference>
<proteinExistence type="predicted"/>
<name>A0A1Y2DZA1_9FUNG</name>
<protein>
    <submittedName>
        <fullName evidence="2">Uncharacterized protein</fullName>
    </submittedName>
</protein>
<dbReference type="InterPro" id="IPR036770">
    <property type="entry name" value="Ankyrin_rpt-contain_sf"/>
</dbReference>
<dbReference type="InterPro" id="IPR002110">
    <property type="entry name" value="Ankyrin_rpt"/>
</dbReference>
<feature type="repeat" description="ANK" evidence="1">
    <location>
        <begin position="122"/>
        <end position="154"/>
    </location>
</feature>